<feature type="repeat" description="WD" evidence="18">
    <location>
        <begin position="202"/>
        <end position="244"/>
    </location>
</feature>
<evidence type="ECO:0000256" key="1">
    <source>
        <dbReference type="ARBA" id="ARBA00004643"/>
    </source>
</evidence>
<dbReference type="InterPro" id="IPR000595">
    <property type="entry name" value="cNMP-bd_dom"/>
</dbReference>
<keyword evidence="23" id="KW-1185">Reference proteome</keyword>
<dbReference type="InterPro" id="IPR018490">
    <property type="entry name" value="cNMP-bd_dom_sf"/>
</dbReference>
<feature type="transmembrane region" description="Helical" evidence="20">
    <location>
        <begin position="460"/>
        <end position="483"/>
    </location>
</feature>
<comment type="catalytic activity">
    <reaction evidence="16">
        <text>a 1-acyl-sn-glycero-3-phosphocholine + H2O = sn-glycerol 3-phosphocholine + a fatty acid + H(+)</text>
        <dbReference type="Rhea" id="RHEA:15177"/>
        <dbReference type="ChEBI" id="CHEBI:15377"/>
        <dbReference type="ChEBI" id="CHEBI:15378"/>
        <dbReference type="ChEBI" id="CHEBI:16870"/>
        <dbReference type="ChEBI" id="CHEBI:28868"/>
        <dbReference type="ChEBI" id="CHEBI:58168"/>
        <dbReference type="EC" id="3.1.1.5"/>
    </reaction>
    <physiologicalReaction direction="left-to-right" evidence="16">
        <dbReference type="Rhea" id="RHEA:15178"/>
    </physiologicalReaction>
</comment>
<evidence type="ECO:0000256" key="8">
    <source>
        <dbReference type="ARBA" id="ARBA00022989"/>
    </source>
</evidence>
<evidence type="ECO:0000256" key="16">
    <source>
        <dbReference type="ARBA" id="ARBA00048454"/>
    </source>
</evidence>
<evidence type="ECO:0000256" key="17">
    <source>
        <dbReference type="ARBA" id="ARBA00048656"/>
    </source>
</evidence>
<comment type="subcellular location">
    <subcellularLocation>
        <location evidence="1">Endoplasmic reticulum membrane</location>
        <topology evidence="1">Single-pass type III membrane protein</topology>
    </subcellularLocation>
</comment>
<feature type="domain" description="Cyclic nucleotide-binding" evidence="21">
    <location>
        <begin position="595"/>
        <end position="718"/>
    </location>
</feature>
<evidence type="ECO:0000256" key="5">
    <source>
        <dbReference type="ARBA" id="ARBA00022692"/>
    </source>
</evidence>
<comment type="catalytic activity">
    <reaction evidence="14">
        <text>diphthine methyl ester-[translation elongation factor 2] + H2O = diphthine-[translation elongation factor 2] + methanol + H(+)</text>
        <dbReference type="Rhea" id="RHEA:42656"/>
        <dbReference type="Rhea" id="RHEA-COMP:10172"/>
        <dbReference type="Rhea" id="RHEA-COMP:10173"/>
        <dbReference type="ChEBI" id="CHEBI:15377"/>
        <dbReference type="ChEBI" id="CHEBI:15378"/>
        <dbReference type="ChEBI" id="CHEBI:17790"/>
        <dbReference type="ChEBI" id="CHEBI:79005"/>
        <dbReference type="ChEBI" id="CHEBI:82696"/>
        <dbReference type="EC" id="3.1.1.97"/>
    </reaction>
</comment>
<evidence type="ECO:0000256" key="18">
    <source>
        <dbReference type="PROSITE-ProRule" id="PRU00221"/>
    </source>
</evidence>
<dbReference type="FunFam" id="2.60.120.10:FF:000022">
    <property type="entry name" value="Patatin like phospholipase domain containing 7"/>
    <property type="match status" value="1"/>
</dbReference>
<dbReference type="PROSITE" id="PS50042">
    <property type="entry name" value="CNMP_BINDING_3"/>
    <property type="match status" value="3"/>
</dbReference>
<keyword evidence="6" id="KW-0677">Repeat</keyword>
<dbReference type="InterPro" id="IPR036322">
    <property type="entry name" value="WD40_repeat_dom_sf"/>
</dbReference>
<dbReference type="GO" id="GO:0004622">
    <property type="term" value="F:phosphatidylcholine lysophospholipase activity"/>
    <property type="evidence" value="ECO:0007669"/>
    <property type="project" value="UniProtKB-EC"/>
</dbReference>
<feature type="domain" description="Cyclic nucleotide-binding" evidence="21">
    <location>
        <begin position="863"/>
        <end position="928"/>
    </location>
</feature>
<comment type="similarity">
    <text evidence="11">Belongs to the DPH7 family.</text>
</comment>
<accession>A0A5J5DHS4</accession>
<keyword evidence="4 18" id="KW-0853">WD repeat</keyword>
<evidence type="ECO:0000256" key="9">
    <source>
        <dbReference type="ARBA" id="ARBA00023098"/>
    </source>
</evidence>
<dbReference type="InterPro" id="IPR052415">
    <property type="entry name" value="Diphthine_MTase"/>
</dbReference>
<comment type="pathway">
    <text evidence="2">Protein modification; peptidyl-diphthamide biosynthesis.</text>
</comment>
<dbReference type="InterPro" id="IPR002641">
    <property type="entry name" value="PNPLA_dom"/>
</dbReference>
<dbReference type="GO" id="GO:0017183">
    <property type="term" value="P:protein histidyl modification to diphthamide"/>
    <property type="evidence" value="ECO:0007669"/>
    <property type="project" value="TreeGrafter"/>
</dbReference>
<dbReference type="Pfam" id="PF01734">
    <property type="entry name" value="Patatin"/>
    <property type="match status" value="1"/>
</dbReference>
<dbReference type="GO" id="GO:0005789">
    <property type="term" value="C:endoplasmic reticulum membrane"/>
    <property type="evidence" value="ECO:0007669"/>
    <property type="project" value="UniProtKB-SubCell"/>
</dbReference>
<comment type="similarity">
    <text evidence="3">Belongs to the NTE family.</text>
</comment>
<dbReference type="PANTHER" id="PTHR46042">
    <property type="entry name" value="DIPHTHINE METHYLTRANSFERASE"/>
    <property type="match status" value="1"/>
</dbReference>
<keyword evidence="10 20" id="KW-0472">Membrane</keyword>
<dbReference type="SUPFAM" id="SSF51206">
    <property type="entry name" value="cAMP-binding domain-like"/>
    <property type="match status" value="3"/>
</dbReference>
<feature type="region of interest" description="Disordered" evidence="19">
    <location>
        <begin position="733"/>
        <end position="782"/>
    </location>
</feature>
<dbReference type="InterPro" id="IPR056556">
    <property type="entry name" value="NTE1_P-loop_dom"/>
</dbReference>
<dbReference type="Gene3D" id="2.60.120.10">
    <property type="entry name" value="Jelly Rolls"/>
    <property type="match status" value="3"/>
</dbReference>
<dbReference type="CDD" id="cd00038">
    <property type="entry name" value="CAP_ED"/>
    <property type="match status" value="3"/>
</dbReference>
<evidence type="ECO:0000256" key="2">
    <source>
        <dbReference type="ARBA" id="ARBA00005156"/>
    </source>
</evidence>
<comment type="caution">
    <text evidence="22">The sequence shown here is derived from an EMBL/GenBank/DDBJ whole genome shotgun (WGS) entry which is preliminary data.</text>
</comment>
<keyword evidence="7" id="KW-0378">Hydrolase</keyword>
<dbReference type="GO" id="GO:0006629">
    <property type="term" value="P:lipid metabolic process"/>
    <property type="evidence" value="ECO:0007669"/>
    <property type="project" value="UniProtKB-KW"/>
</dbReference>
<organism evidence="22 23">
    <name type="scientific">Etheostoma spectabile</name>
    <name type="common">orangethroat darter</name>
    <dbReference type="NCBI Taxonomy" id="54343"/>
    <lineage>
        <taxon>Eukaryota</taxon>
        <taxon>Metazoa</taxon>
        <taxon>Chordata</taxon>
        <taxon>Craniata</taxon>
        <taxon>Vertebrata</taxon>
        <taxon>Euteleostomi</taxon>
        <taxon>Actinopterygii</taxon>
        <taxon>Neopterygii</taxon>
        <taxon>Teleostei</taxon>
        <taxon>Neoteleostei</taxon>
        <taxon>Acanthomorphata</taxon>
        <taxon>Eupercaria</taxon>
        <taxon>Perciformes</taxon>
        <taxon>Percoidei</taxon>
        <taxon>Percidae</taxon>
        <taxon>Etheostomatinae</taxon>
        <taxon>Etheostoma</taxon>
    </lineage>
</organism>
<evidence type="ECO:0000256" key="7">
    <source>
        <dbReference type="ARBA" id="ARBA00022801"/>
    </source>
</evidence>
<evidence type="ECO:0000313" key="23">
    <source>
        <dbReference type="Proteomes" id="UP000327493"/>
    </source>
</evidence>
<evidence type="ECO:0000256" key="6">
    <source>
        <dbReference type="ARBA" id="ARBA00022737"/>
    </source>
</evidence>
<evidence type="ECO:0000256" key="15">
    <source>
        <dbReference type="ARBA" id="ARBA00048133"/>
    </source>
</evidence>
<dbReference type="Gene3D" id="2.130.10.10">
    <property type="entry name" value="YVTN repeat-like/Quinoprotein amine dehydrogenase"/>
    <property type="match status" value="1"/>
</dbReference>
<evidence type="ECO:0000256" key="3">
    <source>
        <dbReference type="ARBA" id="ARBA00006636"/>
    </source>
</evidence>
<dbReference type="EMBL" id="VOFY01000005">
    <property type="protein sequence ID" value="KAA8592831.1"/>
    <property type="molecule type" value="Genomic_DNA"/>
</dbReference>
<feature type="domain" description="Cyclic nucleotide-binding" evidence="21">
    <location>
        <begin position="956"/>
        <end position="987"/>
    </location>
</feature>
<evidence type="ECO:0000256" key="19">
    <source>
        <dbReference type="SAM" id="MobiDB-lite"/>
    </source>
</evidence>
<dbReference type="SMART" id="SM00320">
    <property type="entry name" value="WD40"/>
    <property type="match status" value="2"/>
</dbReference>
<keyword evidence="9" id="KW-0443">Lipid metabolism</keyword>
<name>A0A5J5DHS4_9PERO</name>
<dbReference type="SUPFAM" id="SSF50978">
    <property type="entry name" value="WD40 repeat-like"/>
    <property type="match status" value="1"/>
</dbReference>
<dbReference type="PROSITE" id="PS50082">
    <property type="entry name" value="WD_REPEATS_2"/>
    <property type="match status" value="1"/>
</dbReference>
<dbReference type="Pfam" id="PF00027">
    <property type="entry name" value="cNMP_binding"/>
    <property type="match status" value="2"/>
</dbReference>
<evidence type="ECO:0000256" key="10">
    <source>
        <dbReference type="ARBA" id="ARBA00023136"/>
    </source>
</evidence>
<dbReference type="SUPFAM" id="SSF52151">
    <property type="entry name" value="FabD/lysophospholipase-like"/>
    <property type="match status" value="1"/>
</dbReference>
<dbReference type="SMART" id="SM00100">
    <property type="entry name" value="cNMP"/>
    <property type="match status" value="2"/>
</dbReference>
<evidence type="ECO:0000256" key="12">
    <source>
        <dbReference type="ARBA" id="ARBA00039131"/>
    </source>
</evidence>
<dbReference type="PANTHER" id="PTHR46042:SF1">
    <property type="entry name" value="DIPHTHINE METHYLTRANSFERASE"/>
    <property type="match status" value="1"/>
</dbReference>
<sequence length="1512" mass="168086">MAWKSRTRNLQVFDTELSADSVEWCPVSSSHDVLACGTYQLQKGAEEEDATPKRTGRLYLFEFRQEGSMIPPLTELQRMDTAAILDLKWAVLGMASATGELQLYTLSDSQEGVRSLHSMCSLEVGAERLALSLDWSTGRMDSSDVRVVCSDSAGCVSVLSLAEGALTALSQWKAHDFEAWISAFSYWDTQLVGMIANLRAGISGHSMGVCSIHSNPHREHILATGSYDEQVLLWDGRNMQQPLSESPVGGGVWRLKWHPTHQHLLLAASMHNDFHILHCQQVLEGTGGVCPVVASYILHNSLAYGADWSRLSLEEPVPCSPVAAEPKESLTESGGHLRIQYESPTASFDTSLEDDAGRYIPEGIAAPSISGVRGPGPALNSNEDALSLSCLLASCSFYDHMLHVWRWDWTPDEAQQQSEQCMGDNNEEESCSISPSLVSLGSEIKAGMQQFLKERTEANMWTAVLIGAVTVVSVLGVVVLLLYRRYKLSKEAGVPQYRFRKRDKVMFYGRKIMRKVQTLSSVPASNSNSASRQRVRKRTKVLSIARKILRIGKEPPTLQPKELPPCLLEADLTEFDVQNSHLPSEVLYMLKNVRVLGHFEKPLFLELCRHMVLIQLHQGEGLFRPGDTDDSIYVVQDGRLELCIRESDGTDAVVKDVLPGDSVHSLLSILDIITGYPAPYKTVSARAAVASTILRLPAAAFQSVFEKYPETMVRVIQESQAISLVSLAHVLGEGHPHRGPRRQPSHSDDLGSEKSDAEKSSFSDMSTSKYKKSRSQSTPMAVTGDMSVNLNKVYEQAKVDKEDALAHTPVKSILKKSVTMQDTPSAVYYYNDAGGGNLQHNKVNDASLLEGRVNLRQDVSVAFIISGLLHVYQRMIDREEETLLFVTHPGEMVGHLAVLTGEPLIFSVRAHKDCSFLSISKAHFYEMMREDPRVVLNVAHTVVKRVSPFVRQIDFALDWMAVEAGRAVYRQGDKSDSTFIVLSGRLRSVVEALTHMNRATTVHAVRDSELAKLPEGALNSIKRRYPQTPTSKWDAGNPASNLSTVSILPVSEDVPLTAFTLELQHALIGIGPTLLLNSDSIKQCLGSAALDSVHEYRLSSWLGQQEDIHRILERMLEGSAVRAQKQLVLLHREDGPPPKGTAEWLNMRSWISRHHHLSCPRRVFSRRSLPKLRELYQRVFEKSADRHSDFSRLARILTGNSIALVGILRALNEAGIPVDMVGGTSIGSLMGALYAEEKSNSHMRGMTSYFKKILDLTYPVTSMFSGASFNSSISSVFKGKQIEDLWLPYFNITTDITASSMRVRCGGMSGPVCHCLVTCHLSVIPKMDTYSWMEATSTTCLVLNMAEIQTRLAYVCCVRQLELVKDSDYCEYIRPPINHYGTLEFGKFDEIAEVGYQHGKTLFDVWQRSGVVDSMLKDRHQEEFHKTKTGHVVTCPNASFTDLAEIVSRIEPVKNAIDEELSEEYQTDYDEEAVESALSDFEAFAHGSEHTDTAETDEEIPIQIRHRPKNAS</sequence>
<dbReference type="InterPro" id="IPR014710">
    <property type="entry name" value="RmlC-like_jellyroll"/>
</dbReference>
<dbReference type="FunFam" id="2.60.120.10:FF:000012">
    <property type="entry name" value="neuropathy target esterase isoform X2"/>
    <property type="match status" value="1"/>
</dbReference>
<evidence type="ECO:0000256" key="13">
    <source>
        <dbReference type="ARBA" id="ARBA00047314"/>
    </source>
</evidence>
<comment type="catalytic activity">
    <reaction evidence="13">
        <text>1-(9Z-octadecenoyl)-sn-glycero-3-phosphocholine + H2O = sn-glycerol 3-phosphocholine + (9Z)-octadecenoate + H(+)</text>
        <dbReference type="Rhea" id="RHEA:40807"/>
        <dbReference type="ChEBI" id="CHEBI:15377"/>
        <dbReference type="ChEBI" id="CHEBI:15378"/>
        <dbReference type="ChEBI" id="CHEBI:16870"/>
        <dbReference type="ChEBI" id="CHEBI:28610"/>
        <dbReference type="ChEBI" id="CHEBI:30823"/>
    </reaction>
    <physiologicalReaction direction="left-to-right" evidence="13">
        <dbReference type="Rhea" id="RHEA:40808"/>
    </physiologicalReaction>
</comment>
<dbReference type="Proteomes" id="UP000327493">
    <property type="component" value="Chromosome 5"/>
</dbReference>
<dbReference type="PROSITE" id="PS50294">
    <property type="entry name" value="WD_REPEATS_REGION"/>
    <property type="match status" value="1"/>
</dbReference>
<dbReference type="GO" id="GO:0061685">
    <property type="term" value="F:diphthine methylesterase activity"/>
    <property type="evidence" value="ECO:0007669"/>
    <property type="project" value="UniProtKB-EC"/>
</dbReference>
<evidence type="ECO:0000313" key="22">
    <source>
        <dbReference type="EMBL" id="KAA8592831.1"/>
    </source>
</evidence>
<proteinExistence type="inferred from homology"/>
<dbReference type="Gene3D" id="3.40.1090.10">
    <property type="entry name" value="Cytosolic phospholipase A2 catalytic domain"/>
    <property type="match status" value="1"/>
</dbReference>
<dbReference type="EC" id="3.1.1.97" evidence="12"/>
<feature type="compositionally biased region" description="Basic and acidic residues" evidence="19">
    <location>
        <begin position="745"/>
        <end position="761"/>
    </location>
</feature>
<dbReference type="InterPro" id="IPR015943">
    <property type="entry name" value="WD40/YVTN_repeat-like_dom_sf"/>
</dbReference>
<evidence type="ECO:0000256" key="20">
    <source>
        <dbReference type="SAM" id="Phobius"/>
    </source>
</evidence>
<comment type="catalytic activity">
    <reaction evidence="15">
        <text>1-hexadecanoyl-sn-glycero-3-phosphate + H2O = sn-glycerol 3-phosphate + hexadecanoate + H(+)</text>
        <dbReference type="Rhea" id="RHEA:49092"/>
        <dbReference type="ChEBI" id="CHEBI:7896"/>
        <dbReference type="ChEBI" id="CHEBI:15377"/>
        <dbReference type="ChEBI" id="CHEBI:15378"/>
        <dbReference type="ChEBI" id="CHEBI:57518"/>
        <dbReference type="ChEBI" id="CHEBI:57597"/>
    </reaction>
    <physiologicalReaction direction="left-to-right" evidence="15">
        <dbReference type="Rhea" id="RHEA:49093"/>
    </physiologicalReaction>
</comment>
<keyword evidence="5 20" id="KW-0812">Transmembrane</keyword>
<keyword evidence="8 20" id="KW-1133">Transmembrane helix</keyword>
<reference evidence="22 23" key="1">
    <citation type="submission" date="2019-08" db="EMBL/GenBank/DDBJ databases">
        <title>A chromosome-level genome assembly, high-density linkage maps, and genome scans reveal the genomic architecture of hybrid incompatibilities underlying speciation via character displacement in darters (Percidae: Etheostominae).</title>
        <authorList>
            <person name="Moran R.L."/>
            <person name="Catchen J.M."/>
            <person name="Fuller R.C."/>
        </authorList>
    </citation>
    <scope>NUCLEOTIDE SEQUENCE [LARGE SCALE GENOMIC DNA]</scope>
    <source>
        <strain evidence="22">EspeVRDwgs_2016</strain>
        <tissue evidence="22">Muscle</tissue>
    </source>
</reference>
<comment type="catalytic activity">
    <reaction evidence="17">
        <text>1-hexadecanoyl-sn-glycero-3-phosphocholine + H2O = sn-glycerol 3-phosphocholine + hexadecanoate + H(+)</text>
        <dbReference type="Rhea" id="RHEA:40435"/>
        <dbReference type="ChEBI" id="CHEBI:7896"/>
        <dbReference type="ChEBI" id="CHEBI:15377"/>
        <dbReference type="ChEBI" id="CHEBI:15378"/>
        <dbReference type="ChEBI" id="CHEBI:16870"/>
        <dbReference type="ChEBI" id="CHEBI:72998"/>
    </reaction>
    <physiologicalReaction direction="left-to-right" evidence="17">
        <dbReference type="Rhea" id="RHEA:40436"/>
    </physiologicalReaction>
</comment>
<evidence type="ECO:0000259" key="21">
    <source>
        <dbReference type="PROSITE" id="PS50042"/>
    </source>
</evidence>
<feature type="region of interest" description="Disordered" evidence="19">
    <location>
        <begin position="1487"/>
        <end position="1512"/>
    </location>
</feature>
<evidence type="ECO:0000256" key="14">
    <source>
        <dbReference type="ARBA" id="ARBA00047551"/>
    </source>
</evidence>
<evidence type="ECO:0000256" key="4">
    <source>
        <dbReference type="ARBA" id="ARBA00022574"/>
    </source>
</evidence>
<dbReference type="Pfam" id="PF00400">
    <property type="entry name" value="WD40"/>
    <property type="match status" value="1"/>
</dbReference>
<protein>
    <recommendedName>
        <fullName evidence="12">methylated diphthine methylhydrolase</fullName>
        <ecNumber evidence="12">3.1.1.97</ecNumber>
    </recommendedName>
</protein>
<dbReference type="InterPro" id="IPR001680">
    <property type="entry name" value="WD40_rpt"/>
</dbReference>
<evidence type="ECO:0000256" key="11">
    <source>
        <dbReference type="ARBA" id="ARBA00038092"/>
    </source>
</evidence>
<dbReference type="InterPro" id="IPR016035">
    <property type="entry name" value="Acyl_Trfase/lysoPLipase"/>
</dbReference>
<dbReference type="Pfam" id="PF24179">
    <property type="entry name" value="NTE_Ploop"/>
    <property type="match status" value="2"/>
</dbReference>
<gene>
    <name evidence="22" type="ORF">FQN60_018286</name>
</gene>